<gene>
    <name evidence="2" type="ORF">FUA24_09265</name>
</gene>
<keyword evidence="1" id="KW-0472">Membrane</keyword>
<comment type="caution">
    <text evidence="2">The sequence shown here is derived from an EMBL/GenBank/DDBJ whole genome shotgun (WGS) entry which is preliminary data.</text>
</comment>
<reference evidence="2 3" key="1">
    <citation type="submission" date="2019-08" db="EMBL/GenBank/DDBJ databases">
        <title>Seonamhaeicola sediminis sp. nov., isolated from marine sediment.</title>
        <authorList>
            <person name="Cao W.R."/>
        </authorList>
    </citation>
    <scope>NUCLEOTIDE SEQUENCE [LARGE SCALE GENOMIC DNA]</scope>
    <source>
        <strain evidence="2 3">B011</strain>
    </source>
</reference>
<dbReference type="RefSeq" id="WP_148541627.1">
    <property type="nucleotide sequence ID" value="NZ_VSDQ01000577.1"/>
</dbReference>
<dbReference type="EMBL" id="VSDQ01000577">
    <property type="protein sequence ID" value="TYA78534.1"/>
    <property type="molecule type" value="Genomic_DNA"/>
</dbReference>
<dbReference type="AlphaFoldDB" id="A0A5D0I4D8"/>
<organism evidence="2 3">
    <name type="scientific">Seonamhaeicola marinus</name>
    <dbReference type="NCBI Taxonomy" id="1912246"/>
    <lineage>
        <taxon>Bacteria</taxon>
        <taxon>Pseudomonadati</taxon>
        <taxon>Bacteroidota</taxon>
        <taxon>Flavobacteriia</taxon>
        <taxon>Flavobacteriales</taxon>
        <taxon>Flavobacteriaceae</taxon>
    </lineage>
</organism>
<dbReference type="Proteomes" id="UP000323930">
    <property type="component" value="Unassembled WGS sequence"/>
</dbReference>
<evidence type="ECO:0000313" key="3">
    <source>
        <dbReference type="Proteomes" id="UP000323930"/>
    </source>
</evidence>
<feature type="transmembrane region" description="Helical" evidence="1">
    <location>
        <begin position="141"/>
        <end position="159"/>
    </location>
</feature>
<name>A0A5D0I4D8_9FLAO</name>
<evidence type="ECO:0000313" key="2">
    <source>
        <dbReference type="EMBL" id="TYA78534.1"/>
    </source>
</evidence>
<protein>
    <submittedName>
        <fullName evidence="2">Uncharacterized protein</fullName>
    </submittedName>
</protein>
<proteinExistence type="predicted"/>
<accession>A0A5D0I4D8</accession>
<evidence type="ECO:0000256" key="1">
    <source>
        <dbReference type="SAM" id="Phobius"/>
    </source>
</evidence>
<keyword evidence="1" id="KW-1133">Transmembrane helix</keyword>
<sequence>MEERTPEQKREIEKIYSELNKYWFLDYKTKEIRRRLPENWKQKLGNFFWKKRNTVEELFWWVDRYFANNMEATIVEAFPIKCDGMEIKGFPMKYKLSSGYKIPKKELKYLKNGPLANEALNEILVTHSIGWNKIVLIFKQYGWIVTTMVATATIIGRLIDLIKS</sequence>
<keyword evidence="3" id="KW-1185">Reference proteome</keyword>
<keyword evidence="1" id="KW-0812">Transmembrane</keyword>